<dbReference type="EMBL" id="CP000249">
    <property type="protein sequence ID" value="ABD10987.1"/>
    <property type="molecule type" value="Genomic_DNA"/>
</dbReference>
<organism evidence="3 4">
    <name type="scientific">Frankia casuarinae (strain DSM 45818 / CECT 9043 / HFP020203 / CcI3)</name>
    <dbReference type="NCBI Taxonomy" id="106370"/>
    <lineage>
        <taxon>Bacteria</taxon>
        <taxon>Bacillati</taxon>
        <taxon>Actinomycetota</taxon>
        <taxon>Actinomycetes</taxon>
        <taxon>Frankiales</taxon>
        <taxon>Frankiaceae</taxon>
        <taxon>Frankia</taxon>
    </lineage>
</organism>
<keyword evidence="4" id="KW-1185">Reference proteome</keyword>
<accession>Q2JCK5</accession>
<dbReference type="HOGENOM" id="CLU_1584050_0_0_11"/>
<name>Q2JCK5_FRACC</name>
<keyword evidence="2" id="KW-1133">Transmembrane helix</keyword>
<proteinExistence type="predicted"/>
<protein>
    <submittedName>
        <fullName evidence="3">Uncharacterized protein</fullName>
    </submittedName>
</protein>
<keyword evidence="2" id="KW-0472">Membrane</keyword>
<dbReference type="RefSeq" id="WP_011436050.1">
    <property type="nucleotide sequence ID" value="NC_007777.1"/>
</dbReference>
<evidence type="ECO:0000313" key="3">
    <source>
        <dbReference type="EMBL" id="ABD10987.1"/>
    </source>
</evidence>
<keyword evidence="2" id="KW-0812">Transmembrane</keyword>
<sequence length="166" mass="17499">MRVRRRGREKSTPGRLHLLPLLVPVLLGILLMHGGLSAHAGHTDSGTHGLPAARSESMTMPDATMPDGGMNPRSAPVHLAGLDPRTRVTMPATDAGHDGHAGQLCLAFLRLAGVLFIALLLTRAVRSTFTARSRLRVASSRPGRSPPGGPPPSHAPSLVCLCVLRL</sequence>
<dbReference type="AlphaFoldDB" id="Q2JCK5"/>
<gene>
    <name evidence="3" type="ordered locus">Francci3_1611</name>
</gene>
<accession>A0A1X1PU68</accession>
<evidence type="ECO:0000256" key="1">
    <source>
        <dbReference type="SAM" id="MobiDB-lite"/>
    </source>
</evidence>
<dbReference type="STRING" id="106370.Francci3_1611"/>
<dbReference type="OrthoDB" id="3217412at2"/>
<feature type="transmembrane region" description="Helical" evidence="2">
    <location>
        <begin position="101"/>
        <end position="122"/>
    </location>
</feature>
<evidence type="ECO:0000313" key="4">
    <source>
        <dbReference type="Proteomes" id="UP000001937"/>
    </source>
</evidence>
<feature type="region of interest" description="Disordered" evidence="1">
    <location>
        <begin position="41"/>
        <end position="79"/>
    </location>
</feature>
<dbReference type="KEGG" id="fra:Francci3_1611"/>
<dbReference type="Proteomes" id="UP000001937">
    <property type="component" value="Chromosome"/>
</dbReference>
<reference evidence="3 4" key="1">
    <citation type="journal article" date="2007" name="Genome Res.">
        <title>Genome characteristics of facultatively symbiotic Frankia sp. strains reflect host range and host plant biogeography.</title>
        <authorList>
            <person name="Normand P."/>
            <person name="Lapierre P."/>
            <person name="Tisa L.S."/>
            <person name="Gogarten J.P."/>
            <person name="Alloisio N."/>
            <person name="Bagnarol E."/>
            <person name="Bassi C.A."/>
            <person name="Berry A.M."/>
            <person name="Bickhart D.M."/>
            <person name="Choisne N."/>
            <person name="Couloux A."/>
            <person name="Cournoyer B."/>
            <person name="Cruveiller S."/>
            <person name="Daubin V."/>
            <person name="Demange N."/>
            <person name="Francino M.P."/>
            <person name="Goltsman E."/>
            <person name="Huang Y."/>
            <person name="Kopp O.R."/>
            <person name="Labarre L."/>
            <person name="Lapidus A."/>
            <person name="Lavire C."/>
            <person name="Marechal J."/>
            <person name="Martinez M."/>
            <person name="Mastronunzio J.E."/>
            <person name="Mullin B.C."/>
            <person name="Niemann J."/>
            <person name="Pujic P."/>
            <person name="Rawnsley T."/>
            <person name="Rouy Z."/>
            <person name="Schenowitz C."/>
            <person name="Sellstedt A."/>
            <person name="Tavares F."/>
            <person name="Tomkins J.P."/>
            <person name="Vallenet D."/>
            <person name="Valverde C."/>
            <person name="Wall L.G."/>
            <person name="Wang Y."/>
            <person name="Medigue C."/>
            <person name="Benson D.R."/>
        </authorList>
    </citation>
    <scope>NUCLEOTIDE SEQUENCE [LARGE SCALE GENOMIC DNA]</scope>
    <source>
        <strain evidence="4">DSM 45818 / CECT 9043 / CcI3</strain>
    </source>
</reference>
<evidence type="ECO:0000256" key="2">
    <source>
        <dbReference type="SAM" id="Phobius"/>
    </source>
</evidence>